<keyword evidence="9" id="KW-1185">Reference proteome</keyword>
<evidence type="ECO:0000259" key="7">
    <source>
        <dbReference type="Pfam" id="PF02687"/>
    </source>
</evidence>
<proteinExistence type="predicted"/>
<dbReference type="InterPro" id="IPR038766">
    <property type="entry name" value="Membrane_comp_ABC_pdt"/>
</dbReference>
<keyword evidence="5 6" id="KW-0472">Membrane</keyword>
<comment type="subcellular location">
    <subcellularLocation>
        <location evidence="1">Cell membrane</location>
        <topology evidence="1">Multi-pass membrane protein</topology>
    </subcellularLocation>
</comment>
<feature type="domain" description="ABC3 transporter permease C-terminal" evidence="7">
    <location>
        <begin position="711"/>
        <end position="823"/>
    </location>
</feature>
<evidence type="ECO:0000313" key="8">
    <source>
        <dbReference type="EMBL" id="GGK05692.1"/>
    </source>
</evidence>
<keyword evidence="4 6" id="KW-1133">Transmembrane helix</keyword>
<feature type="transmembrane region" description="Helical" evidence="6">
    <location>
        <begin position="306"/>
        <end position="331"/>
    </location>
</feature>
<evidence type="ECO:0000256" key="2">
    <source>
        <dbReference type="ARBA" id="ARBA00022475"/>
    </source>
</evidence>
<dbReference type="PANTHER" id="PTHR30287">
    <property type="entry name" value="MEMBRANE COMPONENT OF PREDICTED ABC SUPERFAMILY METABOLITE UPTAKE TRANSPORTER"/>
    <property type="match status" value="1"/>
</dbReference>
<keyword evidence="3 6" id="KW-0812">Transmembrane</keyword>
<evidence type="ECO:0000256" key="3">
    <source>
        <dbReference type="ARBA" id="ARBA00022692"/>
    </source>
</evidence>
<feature type="transmembrane region" description="Helical" evidence="6">
    <location>
        <begin position="760"/>
        <end position="783"/>
    </location>
</feature>
<evidence type="ECO:0000256" key="4">
    <source>
        <dbReference type="ARBA" id="ARBA00022989"/>
    </source>
</evidence>
<feature type="transmembrane region" description="Helical" evidence="6">
    <location>
        <begin position="795"/>
        <end position="815"/>
    </location>
</feature>
<accession>A0A917Q155</accession>
<keyword evidence="2" id="KW-1003">Cell membrane</keyword>
<feature type="domain" description="ABC3 transporter permease C-terminal" evidence="7">
    <location>
        <begin position="264"/>
        <end position="374"/>
    </location>
</feature>
<evidence type="ECO:0000256" key="5">
    <source>
        <dbReference type="ARBA" id="ARBA00023136"/>
    </source>
</evidence>
<organism evidence="8 9">
    <name type="scientific">Pseudomonas matsuisoli</name>
    <dbReference type="NCBI Taxonomy" id="1515666"/>
    <lineage>
        <taxon>Bacteria</taxon>
        <taxon>Pseudomonadati</taxon>
        <taxon>Pseudomonadota</taxon>
        <taxon>Gammaproteobacteria</taxon>
        <taxon>Pseudomonadales</taxon>
        <taxon>Pseudomonadaceae</taxon>
        <taxon>Pseudomonas</taxon>
    </lineage>
</organism>
<evidence type="ECO:0000256" key="1">
    <source>
        <dbReference type="ARBA" id="ARBA00004651"/>
    </source>
</evidence>
<dbReference type="Proteomes" id="UP000635983">
    <property type="component" value="Unassembled WGS sequence"/>
</dbReference>
<dbReference type="InterPro" id="IPR003838">
    <property type="entry name" value="ABC3_permease_C"/>
</dbReference>
<feature type="transmembrane region" description="Helical" evidence="6">
    <location>
        <begin position="351"/>
        <end position="375"/>
    </location>
</feature>
<dbReference type="RefSeq" id="WP_188984958.1">
    <property type="nucleotide sequence ID" value="NZ_BMPO01000009.1"/>
</dbReference>
<feature type="transmembrane region" description="Helical" evidence="6">
    <location>
        <begin position="396"/>
        <end position="415"/>
    </location>
</feature>
<dbReference type="GO" id="GO:0005886">
    <property type="term" value="C:plasma membrane"/>
    <property type="evidence" value="ECO:0007669"/>
    <property type="project" value="UniProtKB-SubCell"/>
</dbReference>
<reference evidence="8" key="2">
    <citation type="submission" date="2020-09" db="EMBL/GenBank/DDBJ databases">
        <authorList>
            <person name="Sun Q."/>
            <person name="Ohkuma M."/>
        </authorList>
    </citation>
    <scope>NUCLEOTIDE SEQUENCE</scope>
    <source>
        <strain evidence="8">JCM 30078</strain>
    </source>
</reference>
<comment type="caution">
    <text evidence="8">The sequence shown here is derived from an EMBL/GenBank/DDBJ whole genome shotgun (WGS) entry which is preliminary data.</text>
</comment>
<reference evidence="8" key="1">
    <citation type="journal article" date="2014" name="Int. J. Syst. Evol. Microbiol.">
        <title>Complete genome sequence of Corynebacterium casei LMG S-19264T (=DSM 44701T), isolated from a smear-ripened cheese.</title>
        <authorList>
            <consortium name="US DOE Joint Genome Institute (JGI-PGF)"/>
            <person name="Walter F."/>
            <person name="Albersmeier A."/>
            <person name="Kalinowski J."/>
            <person name="Ruckert C."/>
        </authorList>
    </citation>
    <scope>NUCLEOTIDE SEQUENCE</scope>
    <source>
        <strain evidence="8">JCM 30078</strain>
    </source>
</reference>
<dbReference type="AlphaFoldDB" id="A0A917Q155"/>
<feature type="transmembrane region" description="Helical" evidence="6">
    <location>
        <begin position="29"/>
        <end position="48"/>
    </location>
</feature>
<evidence type="ECO:0000313" key="9">
    <source>
        <dbReference type="Proteomes" id="UP000635983"/>
    </source>
</evidence>
<evidence type="ECO:0000256" key="6">
    <source>
        <dbReference type="SAM" id="Phobius"/>
    </source>
</evidence>
<name>A0A917Q155_9PSED</name>
<feature type="transmembrane region" description="Helical" evidence="6">
    <location>
        <begin position="264"/>
        <end position="285"/>
    </location>
</feature>
<dbReference type="Pfam" id="PF02687">
    <property type="entry name" value="FtsX"/>
    <property type="match status" value="2"/>
</dbReference>
<feature type="transmembrane region" description="Helical" evidence="6">
    <location>
        <begin position="707"/>
        <end position="728"/>
    </location>
</feature>
<sequence>MSRLSYQRLAKLSFSYTLREARAGEVKTLFFAVLIAVLVSTAIGYFGARLNASMELRATEFLGADLVLRGSAPAQPAQIELGRAQGLSHSSVVEFSSVVATDERIQLAAIKAVDNAYPLRGELRSTASLNGLDQAGGVPGPGEAWAEARLLAALALEVGAEIEIGAQRFRLTRILTEEPDRGRDLYSLNPHVIINLMDLESTAVVQPGSRVRYRDLWRGDASSLNAYRAQATPDLRANQRLEDVRDGNRQLGGALGRAERYLNLASLAAVLLAGIATALSASRFASRRLDNSALLRCLGLSRRETALFYAAQLVTIGALASVLGALLGWLGQHALFALLKGLVPNDVPSGGLLPALTGMATGLVALIGFALPPLVALCRVPPLRVLRRDVLPTPPGLLFVYGVALLALGLIMWRLSLDIQLTVSLLGAGALAALSLGVVLLIALRTLRKALTNGPLAWRLGVGQLLRKPGLAIGQILAFGLIFLAMALVGLLRGELLQTWQAQLPENAPNHFVINVMPHERDAFTSEVHRLSPSASPLYPVVAGRLTAINGKPARANLEDDSQGERATRRDLNLTWSETLPPDNQLVAGSWWSSDQGNGVSVEENLAASLRLEIGDRITFDIGGATYEVPVTSIRTVEWNNFQPNFFMIFKPGTLQDVPVTYMTSFYLPSSDESGALALVKQFPTVSILPVEALLDQLREILAQVTLAIEFVLLFVLAAGLSVLFAALQATIDERLHQDALLRALGARKQLLITARRSEFLVVGAISGLLAALGCELATYFLYRHTFGLEWSPHPWLWLLPIVSALIIGGAGLVGTRKALTTSPLTVLRET</sequence>
<feature type="transmembrane region" description="Helical" evidence="6">
    <location>
        <begin position="421"/>
        <end position="444"/>
    </location>
</feature>
<feature type="transmembrane region" description="Helical" evidence="6">
    <location>
        <begin position="471"/>
        <end position="492"/>
    </location>
</feature>
<dbReference type="PANTHER" id="PTHR30287:SF1">
    <property type="entry name" value="INNER MEMBRANE PROTEIN"/>
    <property type="match status" value="1"/>
</dbReference>
<dbReference type="EMBL" id="BMPO01000009">
    <property type="protein sequence ID" value="GGK05692.1"/>
    <property type="molecule type" value="Genomic_DNA"/>
</dbReference>
<gene>
    <name evidence="8" type="ORF">GCM10009304_34730</name>
</gene>
<protein>
    <recommendedName>
        <fullName evidence="7">ABC3 transporter permease C-terminal domain-containing protein</fullName>
    </recommendedName>
</protein>